<dbReference type="AlphaFoldDB" id="F2AU75"/>
<accession>F2AU75</accession>
<protein>
    <submittedName>
        <fullName evidence="1">Uncharacterized protein</fullName>
    </submittedName>
</protein>
<name>F2AU75_RHOBT</name>
<reference evidence="1 2" key="1">
    <citation type="journal article" date="2013" name="Mar. Genomics">
        <title>Expression of sulfatases in Rhodopirellula baltica and the diversity of sulfatases in the genus Rhodopirellula.</title>
        <authorList>
            <person name="Wegner C.E."/>
            <person name="Richter-Heitmann T."/>
            <person name="Klindworth A."/>
            <person name="Klockow C."/>
            <person name="Richter M."/>
            <person name="Achstetter T."/>
            <person name="Glockner F.O."/>
            <person name="Harder J."/>
        </authorList>
    </citation>
    <scope>NUCLEOTIDE SEQUENCE [LARGE SCALE GENOMIC DNA]</scope>
    <source>
        <strain evidence="1 2">WH47</strain>
    </source>
</reference>
<comment type="caution">
    <text evidence="1">The sequence shown here is derived from an EMBL/GenBank/DDBJ whole genome shotgun (WGS) entry which is preliminary data.</text>
</comment>
<dbReference type="Proteomes" id="UP000006222">
    <property type="component" value="Unassembled WGS sequence"/>
</dbReference>
<gene>
    <name evidence="1" type="ORF">RBWH47_02113</name>
</gene>
<sequence>MEPDGANHDPGRFVKFGISEFSSPTRRKKNTSARTDVSMLFLIQSFGEA</sequence>
<evidence type="ECO:0000313" key="1">
    <source>
        <dbReference type="EMBL" id="EGF26797.1"/>
    </source>
</evidence>
<proteinExistence type="predicted"/>
<dbReference type="PATRIC" id="fig|991778.3.peg.3480"/>
<organism evidence="1 2">
    <name type="scientific">Rhodopirellula baltica WH47</name>
    <dbReference type="NCBI Taxonomy" id="991778"/>
    <lineage>
        <taxon>Bacteria</taxon>
        <taxon>Pseudomonadati</taxon>
        <taxon>Planctomycetota</taxon>
        <taxon>Planctomycetia</taxon>
        <taxon>Pirellulales</taxon>
        <taxon>Pirellulaceae</taxon>
        <taxon>Rhodopirellula</taxon>
    </lineage>
</organism>
<dbReference type="EMBL" id="AFAR01000172">
    <property type="protein sequence ID" value="EGF26797.1"/>
    <property type="molecule type" value="Genomic_DNA"/>
</dbReference>
<evidence type="ECO:0000313" key="2">
    <source>
        <dbReference type="Proteomes" id="UP000006222"/>
    </source>
</evidence>